<dbReference type="Proteomes" id="UP001368500">
    <property type="component" value="Unassembled WGS sequence"/>
</dbReference>
<reference evidence="2 3" key="1">
    <citation type="submission" date="2024-04" db="EMBL/GenBank/DDBJ databases">
        <title>Novel species of the genus Ideonella isolated from streams.</title>
        <authorList>
            <person name="Lu H."/>
        </authorList>
    </citation>
    <scope>NUCLEOTIDE SEQUENCE [LARGE SCALE GENOMIC DNA]</scope>
    <source>
        <strain evidence="2 3">BYS139W</strain>
    </source>
</reference>
<proteinExistence type="predicted"/>
<protein>
    <submittedName>
        <fullName evidence="2">Uncharacterized protein</fullName>
    </submittedName>
</protein>
<name>A0ABU9B4Z6_9BURK</name>
<organism evidence="2 3">
    <name type="scientific">Pseudaquabacterium rugosum</name>
    <dbReference type="NCBI Taxonomy" id="2984194"/>
    <lineage>
        <taxon>Bacteria</taxon>
        <taxon>Pseudomonadati</taxon>
        <taxon>Pseudomonadota</taxon>
        <taxon>Betaproteobacteria</taxon>
        <taxon>Burkholderiales</taxon>
        <taxon>Sphaerotilaceae</taxon>
        <taxon>Pseudaquabacterium</taxon>
    </lineage>
</organism>
<comment type="caution">
    <text evidence="2">The sequence shown here is derived from an EMBL/GenBank/DDBJ whole genome shotgun (WGS) entry which is preliminary data.</text>
</comment>
<evidence type="ECO:0000256" key="1">
    <source>
        <dbReference type="SAM" id="MobiDB-lite"/>
    </source>
</evidence>
<evidence type="ECO:0000313" key="2">
    <source>
        <dbReference type="EMBL" id="MEK8024922.1"/>
    </source>
</evidence>
<accession>A0ABU9B4Z6</accession>
<evidence type="ECO:0000313" key="3">
    <source>
        <dbReference type="Proteomes" id="UP001368500"/>
    </source>
</evidence>
<gene>
    <name evidence="2" type="ORF">AACH11_02935</name>
</gene>
<sequence>MPPSALPHDGRSDPASATSPSPWTACGLPQDRQARVAAARALIELQQAFRQAIGLLDGLPYRRQLQRQVDLARDPADLWLLRRSVLPPLQALGSCAERAIWQLEHSIARSVSQHAPPMA</sequence>
<dbReference type="EMBL" id="JBBUTF010000003">
    <property type="protein sequence ID" value="MEK8024922.1"/>
    <property type="molecule type" value="Genomic_DNA"/>
</dbReference>
<dbReference type="RefSeq" id="WP_341372707.1">
    <property type="nucleotide sequence ID" value="NZ_JBBUTF010000003.1"/>
</dbReference>
<keyword evidence="3" id="KW-1185">Reference proteome</keyword>
<feature type="region of interest" description="Disordered" evidence="1">
    <location>
        <begin position="1"/>
        <end position="27"/>
    </location>
</feature>